<proteinExistence type="predicted"/>
<dbReference type="Gene3D" id="3.40.50.1010">
    <property type="entry name" value="5'-nuclease"/>
    <property type="match status" value="1"/>
</dbReference>
<comment type="caution">
    <text evidence="2">The sequence shown here is derived from an EMBL/GenBank/DDBJ whole genome shotgun (WGS) entry which is preliminary data.</text>
</comment>
<dbReference type="InterPro" id="IPR029060">
    <property type="entry name" value="PIN-like_dom_sf"/>
</dbReference>
<dbReference type="Proteomes" id="UP000094056">
    <property type="component" value="Unassembled WGS sequence"/>
</dbReference>
<dbReference type="EMBL" id="MAYW01000001">
    <property type="protein sequence ID" value="ODS34761.1"/>
    <property type="molecule type" value="Genomic_DNA"/>
</dbReference>
<protein>
    <recommendedName>
        <fullName evidence="1">PIN domain-containing protein</fullName>
    </recommendedName>
</protein>
<evidence type="ECO:0000313" key="2">
    <source>
        <dbReference type="EMBL" id="ODS34761.1"/>
    </source>
</evidence>
<dbReference type="AlphaFoldDB" id="A0A1E3XGL1"/>
<name>A0A1E3XGL1_9BACT</name>
<organism evidence="2 3">
    <name type="scientific">Candidatus Scalindua rubra</name>
    <dbReference type="NCBI Taxonomy" id="1872076"/>
    <lineage>
        <taxon>Bacteria</taxon>
        <taxon>Pseudomonadati</taxon>
        <taxon>Planctomycetota</taxon>
        <taxon>Candidatus Brocadiia</taxon>
        <taxon>Candidatus Brocadiales</taxon>
        <taxon>Candidatus Scalinduaceae</taxon>
        <taxon>Candidatus Scalindua</taxon>
    </lineage>
</organism>
<accession>A0A1E3XGL1</accession>
<reference evidence="2 3" key="1">
    <citation type="submission" date="2016-07" db="EMBL/GenBank/DDBJ databases">
        <title>Draft genome of Scalindua rubra, obtained from a brine-seawater interface in the Red Sea, sheds light on salt adaptation in anammox bacteria.</title>
        <authorList>
            <person name="Speth D.R."/>
            <person name="Lagkouvardos I."/>
            <person name="Wang Y."/>
            <person name="Qian P.-Y."/>
            <person name="Dutilh B.E."/>
            <person name="Jetten M.S."/>
        </authorList>
    </citation>
    <scope>NUCLEOTIDE SEQUENCE [LARGE SCALE GENOMIC DNA]</scope>
    <source>
        <strain evidence="2">BSI-1</strain>
    </source>
</reference>
<dbReference type="SUPFAM" id="SSF88723">
    <property type="entry name" value="PIN domain-like"/>
    <property type="match status" value="1"/>
</dbReference>
<dbReference type="Pfam" id="PF01850">
    <property type="entry name" value="PIN"/>
    <property type="match status" value="1"/>
</dbReference>
<evidence type="ECO:0000313" key="3">
    <source>
        <dbReference type="Proteomes" id="UP000094056"/>
    </source>
</evidence>
<evidence type="ECO:0000259" key="1">
    <source>
        <dbReference type="Pfam" id="PF01850"/>
    </source>
</evidence>
<gene>
    <name evidence="2" type="ORF">SCARUB_00021</name>
</gene>
<sequence length="188" mass="21899">MMNNIAAIDSFQPQEKDKFFFDTNIWMYLYCPMGGHNRSIIKKYDAFLKKVIQARSSIYISSLVLSEFFNAYTRLEFNILKGKEPTKYHDFKKDFRGTSDYKKLVLDIKTTVESYILKLAKRLDDNFSSIDLDDLFEDIEKSDFNDNYCLILVAGENIKVVTNDYDFVSTKKIKVPILTANDKLLKGT</sequence>
<dbReference type="InterPro" id="IPR002716">
    <property type="entry name" value="PIN_dom"/>
</dbReference>
<feature type="domain" description="PIN" evidence="1">
    <location>
        <begin position="20"/>
        <end position="171"/>
    </location>
</feature>